<dbReference type="PRINTS" id="PR00792">
    <property type="entry name" value="PEPSIN"/>
</dbReference>
<keyword evidence="3" id="KW-0645">Protease</keyword>
<organism evidence="6 7">
    <name type="scientific">Polyporus arcularius HHB13444</name>
    <dbReference type="NCBI Taxonomy" id="1314778"/>
    <lineage>
        <taxon>Eukaryota</taxon>
        <taxon>Fungi</taxon>
        <taxon>Dikarya</taxon>
        <taxon>Basidiomycota</taxon>
        <taxon>Agaricomycotina</taxon>
        <taxon>Agaricomycetes</taxon>
        <taxon>Polyporales</taxon>
        <taxon>Polyporaceae</taxon>
        <taxon>Polyporus</taxon>
    </lineage>
</organism>
<gene>
    <name evidence="6" type="ORF">K466DRAFT_499207</name>
</gene>
<dbReference type="PROSITE" id="PS00141">
    <property type="entry name" value="ASP_PROTEASE"/>
    <property type="match status" value="2"/>
</dbReference>
<keyword evidence="3" id="KW-0378">Hydrolase</keyword>
<comment type="similarity">
    <text evidence="1 3">Belongs to the peptidase A1 family.</text>
</comment>
<sequence>MFVLSLVTLYLGFTLLASASPLPVFGPLERNVANTNVVQNSLFSDSSSPTVLSLARRFNSTGSSNVLKFDQARAKAMQQRGRTDQDPSSAADASVINVDATSQAVSYVVEVIIGGRTCWYHLLVDTGSSNTWIGADSSNPYVPTESSRLTGDGFLIQYGSGAVVGYEVLETVIIAEGLVLSGQSIGVAVYASGMAGIDGILGIGPSALTRGRLRVQMQISANTVTDTAWYSGLLDARVISIFFQPSNTIDSKNGELTFGGIDKTKFRGPLHYTPLTTTGPTASFVGVMQTIVYGDESNVVLAPSAGILDTGTTLILIAPDAFKRYQAYTGGVPDDTVGLLSITPDQYAKLRTLVFIIGGVRYELTPNAQIWPRALNEALGGTSDKIYLIVNDLGSMSEGGMEFINGMSFLERFYMVYDIAGGQAGLAYTQYTYADIN</sequence>
<dbReference type="InterPro" id="IPR033121">
    <property type="entry name" value="PEPTIDASE_A1"/>
</dbReference>
<feature type="chain" id="PRO_5022892317" evidence="4">
    <location>
        <begin position="20"/>
        <end position="437"/>
    </location>
</feature>
<protein>
    <submittedName>
        <fullName evidence="6">Aspartic peptidase A1</fullName>
    </submittedName>
</protein>
<feature type="signal peptide" evidence="4">
    <location>
        <begin position="1"/>
        <end position="19"/>
    </location>
</feature>
<dbReference type="Proteomes" id="UP000308197">
    <property type="component" value="Unassembled WGS sequence"/>
</dbReference>
<reference evidence="6 7" key="1">
    <citation type="journal article" date="2019" name="Nat. Ecol. Evol.">
        <title>Megaphylogeny resolves global patterns of mushroom evolution.</title>
        <authorList>
            <person name="Varga T."/>
            <person name="Krizsan K."/>
            <person name="Foldi C."/>
            <person name="Dima B."/>
            <person name="Sanchez-Garcia M."/>
            <person name="Sanchez-Ramirez S."/>
            <person name="Szollosi G.J."/>
            <person name="Szarkandi J.G."/>
            <person name="Papp V."/>
            <person name="Albert L."/>
            <person name="Andreopoulos W."/>
            <person name="Angelini C."/>
            <person name="Antonin V."/>
            <person name="Barry K.W."/>
            <person name="Bougher N.L."/>
            <person name="Buchanan P."/>
            <person name="Buyck B."/>
            <person name="Bense V."/>
            <person name="Catcheside P."/>
            <person name="Chovatia M."/>
            <person name="Cooper J."/>
            <person name="Damon W."/>
            <person name="Desjardin D."/>
            <person name="Finy P."/>
            <person name="Geml J."/>
            <person name="Haridas S."/>
            <person name="Hughes K."/>
            <person name="Justo A."/>
            <person name="Karasinski D."/>
            <person name="Kautmanova I."/>
            <person name="Kiss B."/>
            <person name="Kocsube S."/>
            <person name="Kotiranta H."/>
            <person name="LaButti K.M."/>
            <person name="Lechner B.E."/>
            <person name="Liimatainen K."/>
            <person name="Lipzen A."/>
            <person name="Lukacs Z."/>
            <person name="Mihaltcheva S."/>
            <person name="Morgado L.N."/>
            <person name="Niskanen T."/>
            <person name="Noordeloos M.E."/>
            <person name="Ohm R.A."/>
            <person name="Ortiz-Santana B."/>
            <person name="Ovrebo C."/>
            <person name="Racz N."/>
            <person name="Riley R."/>
            <person name="Savchenko A."/>
            <person name="Shiryaev A."/>
            <person name="Soop K."/>
            <person name="Spirin V."/>
            <person name="Szebenyi C."/>
            <person name="Tomsovsky M."/>
            <person name="Tulloss R.E."/>
            <person name="Uehling J."/>
            <person name="Grigoriev I.V."/>
            <person name="Vagvolgyi C."/>
            <person name="Papp T."/>
            <person name="Martin F.M."/>
            <person name="Miettinen O."/>
            <person name="Hibbett D.S."/>
            <person name="Nagy L.G."/>
        </authorList>
    </citation>
    <scope>NUCLEOTIDE SEQUENCE [LARGE SCALE GENOMIC DNA]</scope>
    <source>
        <strain evidence="6 7">HHB13444</strain>
    </source>
</reference>
<dbReference type="PANTHER" id="PTHR47966">
    <property type="entry name" value="BETA-SITE APP-CLEAVING ENZYME, ISOFORM A-RELATED"/>
    <property type="match status" value="1"/>
</dbReference>
<evidence type="ECO:0000259" key="5">
    <source>
        <dbReference type="PROSITE" id="PS51767"/>
    </source>
</evidence>
<dbReference type="InterPro" id="IPR001461">
    <property type="entry name" value="Aspartic_peptidase_A1"/>
</dbReference>
<dbReference type="Pfam" id="PF00026">
    <property type="entry name" value="Asp"/>
    <property type="match status" value="1"/>
</dbReference>
<proteinExistence type="inferred from homology"/>
<dbReference type="PANTHER" id="PTHR47966:SF51">
    <property type="entry name" value="BETA-SITE APP-CLEAVING ENZYME, ISOFORM A-RELATED"/>
    <property type="match status" value="1"/>
</dbReference>
<dbReference type="CDD" id="cd05471">
    <property type="entry name" value="pepsin_like"/>
    <property type="match status" value="1"/>
</dbReference>
<accession>A0A5C3P033</accession>
<evidence type="ECO:0000313" key="7">
    <source>
        <dbReference type="Proteomes" id="UP000308197"/>
    </source>
</evidence>
<name>A0A5C3P033_9APHY</name>
<evidence type="ECO:0000256" key="1">
    <source>
        <dbReference type="ARBA" id="ARBA00007447"/>
    </source>
</evidence>
<dbReference type="InterPro" id="IPR001969">
    <property type="entry name" value="Aspartic_peptidase_AS"/>
</dbReference>
<keyword evidence="4" id="KW-0732">Signal</keyword>
<evidence type="ECO:0000256" key="3">
    <source>
        <dbReference type="RuleBase" id="RU000454"/>
    </source>
</evidence>
<dbReference type="InterPro" id="IPR021109">
    <property type="entry name" value="Peptidase_aspartic_dom_sf"/>
</dbReference>
<dbReference type="GO" id="GO:0004190">
    <property type="term" value="F:aspartic-type endopeptidase activity"/>
    <property type="evidence" value="ECO:0007669"/>
    <property type="project" value="UniProtKB-KW"/>
</dbReference>
<feature type="domain" description="Peptidase A1" evidence="5">
    <location>
        <begin position="107"/>
        <end position="427"/>
    </location>
</feature>
<evidence type="ECO:0000313" key="6">
    <source>
        <dbReference type="EMBL" id="TFK83046.1"/>
    </source>
</evidence>
<evidence type="ECO:0000256" key="4">
    <source>
        <dbReference type="SAM" id="SignalP"/>
    </source>
</evidence>
<dbReference type="GO" id="GO:0006508">
    <property type="term" value="P:proteolysis"/>
    <property type="evidence" value="ECO:0007669"/>
    <property type="project" value="UniProtKB-KW"/>
</dbReference>
<dbReference type="SUPFAM" id="SSF50630">
    <property type="entry name" value="Acid proteases"/>
    <property type="match status" value="1"/>
</dbReference>
<dbReference type="STRING" id="1314778.A0A5C3P033"/>
<evidence type="ECO:0000256" key="2">
    <source>
        <dbReference type="ARBA" id="ARBA00022750"/>
    </source>
</evidence>
<keyword evidence="2 3" id="KW-0064">Aspartyl protease</keyword>
<dbReference type="EMBL" id="ML211426">
    <property type="protein sequence ID" value="TFK83046.1"/>
    <property type="molecule type" value="Genomic_DNA"/>
</dbReference>
<dbReference type="Gene3D" id="2.40.70.10">
    <property type="entry name" value="Acid Proteases"/>
    <property type="match status" value="2"/>
</dbReference>
<keyword evidence="7" id="KW-1185">Reference proteome</keyword>
<dbReference type="InterPro" id="IPR034164">
    <property type="entry name" value="Pepsin-like_dom"/>
</dbReference>
<dbReference type="InParanoid" id="A0A5C3P033"/>
<dbReference type="PROSITE" id="PS51767">
    <property type="entry name" value="PEPTIDASE_A1"/>
    <property type="match status" value="1"/>
</dbReference>
<dbReference type="AlphaFoldDB" id="A0A5C3P033"/>